<feature type="domain" description="SPOR" evidence="3">
    <location>
        <begin position="80"/>
        <end position="164"/>
    </location>
</feature>
<comment type="caution">
    <text evidence="4">The sequence shown here is derived from an EMBL/GenBank/DDBJ whole genome shotgun (WGS) entry which is preliminary data.</text>
</comment>
<accession>A0A9X1NAH4</accession>
<proteinExistence type="predicted"/>
<dbReference type="AlphaFoldDB" id="A0A9X1NAH4"/>
<dbReference type="Pfam" id="PF05036">
    <property type="entry name" value="SPOR"/>
    <property type="match status" value="1"/>
</dbReference>
<keyword evidence="2" id="KW-0472">Membrane</keyword>
<reference evidence="4" key="1">
    <citation type="submission" date="2021-11" db="EMBL/GenBank/DDBJ databases">
        <title>Streptomyces corallinus and Kineosporia corallina sp. nov., two new coral-derived marine actinobacteria.</title>
        <authorList>
            <person name="Buangrab K."/>
            <person name="Sutthacheep M."/>
            <person name="Yeemin T."/>
            <person name="Harunari E."/>
            <person name="Igarashi Y."/>
            <person name="Sripreechasak P."/>
            <person name="Kanchanasin P."/>
            <person name="Tanasupawat S."/>
            <person name="Phongsopitanun W."/>
        </authorList>
    </citation>
    <scope>NUCLEOTIDE SEQUENCE</scope>
    <source>
        <strain evidence="4">JCM 31032</strain>
    </source>
</reference>
<feature type="region of interest" description="Disordered" evidence="1">
    <location>
        <begin position="1"/>
        <end position="23"/>
    </location>
</feature>
<dbReference type="InterPro" id="IPR007730">
    <property type="entry name" value="SPOR-like_dom"/>
</dbReference>
<keyword evidence="5" id="KW-1185">Reference proteome</keyword>
<name>A0A9X1NAH4_9ACTN</name>
<evidence type="ECO:0000313" key="5">
    <source>
        <dbReference type="Proteomes" id="UP001138997"/>
    </source>
</evidence>
<sequence length="164" mass="17764">MTELSSASQPEAEQEQAAEGDSVAVSRWSLQAPGIDVFWPILAAVLTTIVIVVALVAHSSMAAVGVGTPRTDWAPRPTPEADQPFVVVQVASFPSRDEGQSEVRKLRQSGLDAAVLKSDRYAPMNEGWYVVYIGPFTADAEGRAQAKKFTKDIEGSLVRTLHRR</sequence>
<keyword evidence="2" id="KW-1133">Transmembrane helix</keyword>
<dbReference type="PROSITE" id="PS51724">
    <property type="entry name" value="SPOR"/>
    <property type="match status" value="1"/>
</dbReference>
<feature type="transmembrane region" description="Helical" evidence="2">
    <location>
        <begin position="37"/>
        <end position="57"/>
    </location>
</feature>
<feature type="compositionally biased region" description="Low complexity" evidence="1">
    <location>
        <begin position="1"/>
        <end position="11"/>
    </location>
</feature>
<dbReference type="RefSeq" id="WP_231439038.1">
    <property type="nucleotide sequence ID" value="NZ_JAJOMB010000002.1"/>
</dbReference>
<dbReference type="Gene3D" id="3.30.70.1070">
    <property type="entry name" value="Sporulation related repeat"/>
    <property type="match status" value="1"/>
</dbReference>
<dbReference type="EMBL" id="JAJOMB010000002">
    <property type="protein sequence ID" value="MCD5310110.1"/>
    <property type="molecule type" value="Genomic_DNA"/>
</dbReference>
<dbReference type="InterPro" id="IPR036680">
    <property type="entry name" value="SPOR-like_sf"/>
</dbReference>
<dbReference type="GO" id="GO:0042834">
    <property type="term" value="F:peptidoglycan binding"/>
    <property type="evidence" value="ECO:0007669"/>
    <property type="project" value="InterPro"/>
</dbReference>
<evidence type="ECO:0000256" key="2">
    <source>
        <dbReference type="SAM" id="Phobius"/>
    </source>
</evidence>
<gene>
    <name evidence="4" type="ORF">LR394_04330</name>
</gene>
<evidence type="ECO:0000259" key="3">
    <source>
        <dbReference type="PROSITE" id="PS51724"/>
    </source>
</evidence>
<protein>
    <submittedName>
        <fullName evidence="4">SPOR domain-containing protein</fullName>
    </submittedName>
</protein>
<keyword evidence="2" id="KW-0812">Transmembrane</keyword>
<dbReference type="Proteomes" id="UP001138997">
    <property type="component" value="Unassembled WGS sequence"/>
</dbReference>
<dbReference type="SUPFAM" id="SSF110997">
    <property type="entry name" value="Sporulation related repeat"/>
    <property type="match status" value="1"/>
</dbReference>
<evidence type="ECO:0000256" key="1">
    <source>
        <dbReference type="SAM" id="MobiDB-lite"/>
    </source>
</evidence>
<organism evidence="4 5">
    <name type="scientific">Kineosporia babensis</name>
    <dbReference type="NCBI Taxonomy" id="499548"/>
    <lineage>
        <taxon>Bacteria</taxon>
        <taxon>Bacillati</taxon>
        <taxon>Actinomycetota</taxon>
        <taxon>Actinomycetes</taxon>
        <taxon>Kineosporiales</taxon>
        <taxon>Kineosporiaceae</taxon>
        <taxon>Kineosporia</taxon>
    </lineage>
</organism>
<evidence type="ECO:0000313" key="4">
    <source>
        <dbReference type="EMBL" id="MCD5310110.1"/>
    </source>
</evidence>